<evidence type="ECO:0000313" key="2">
    <source>
        <dbReference type="Proteomes" id="UP000823388"/>
    </source>
</evidence>
<evidence type="ECO:0000313" key="1">
    <source>
        <dbReference type="EMBL" id="KAG2557922.1"/>
    </source>
</evidence>
<dbReference type="Proteomes" id="UP000823388">
    <property type="component" value="Chromosome 8N"/>
</dbReference>
<accession>A0A8T0PCN9</accession>
<dbReference type="EMBL" id="CM029052">
    <property type="protein sequence ID" value="KAG2557922.1"/>
    <property type="molecule type" value="Genomic_DNA"/>
</dbReference>
<sequence>MFNLMIWLLVSLFSFGVHLDLFWIYSSRAVCVWQQPQQPHVKSQLA</sequence>
<name>A0A8T0PCN9_PANVG</name>
<gene>
    <name evidence="1" type="ORF">PVAP13_8NG131001</name>
</gene>
<dbReference type="AlphaFoldDB" id="A0A8T0PCN9"/>
<organism evidence="1 2">
    <name type="scientific">Panicum virgatum</name>
    <name type="common">Blackwell switchgrass</name>
    <dbReference type="NCBI Taxonomy" id="38727"/>
    <lineage>
        <taxon>Eukaryota</taxon>
        <taxon>Viridiplantae</taxon>
        <taxon>Streptophyta</taxon>
        <taxon>Embryophyta</taxon>
        <taxon>Tracheophyta</taxon>
        <taxon>Spermatophyta</taxon>
        <taxon>Magnoliopsida</taxon>
        <taxon>Liliopsida</taxon>
        <taxon>Poales</taxon>
        <taxon>Poaceae</taxon>
        <taxon>PACMAD clade</taxon>
        <taxon>Panicoideae</taxon>
        <taxon>Panicodae</taxon>
        <taxon>Paniceae</taxon>
        <taxon>Panicinae</taxon>
        <taxon>Panicum</taxon>
        <taxon>Panicum sect. Hiantes</taxon>
    </lineage>
</organism>
<reference evidence="1" key="1">
    <citation type="submission" date="2020-05" db="EMBL/GenBank/DDBJ databases">
        <title>WGS assembly of Panicum virgatum.</title>
        <authorList>
            <person name="Lovell J.T."/>
            <person name="Jenkins J."/>
            <person name="Shu S."/>
            <person name="Juenger T.E."/>
            <person name="Schmutz J."/>
        </authorList>
    </citation>
    <scope>NUCLEOTIDE SEQUENCE</scope>
    <source>
        <strain evidence="1">AP13</strain>
    </source>
</reference>
<keyword evidence="2" id="KW-1185">Reference proteome</keyword>
<comment type="caution">
    <text evidence="1">The sequence shown here is derived from an EMBL/GenBank/DDBJ whole genome shotgun (WGS) entry which is preliminary data.</text>
</comment>
<proteinExistence type="predicted"/>
<protein>
    <submittedName>
        <fullName evidence="1">Uncharacterized protein</fullName>
    </submittedName>
</protein>